<proteinExistence type="predicted"/>
<dbReference type="EMBL" id="JAPDGR010000116">
    <property type="protein sequence ID" value="KAJ2995916.1"/>
    <property type="molecule type" value="Genomic_DNA"/>
</dbReference>
<comment type="caution">
    <text evidence="1">The sequence shown here is derived from an EMBL/GenBank/DDBJ whole genome shotgun (WGS) entry which is preliminary data.</text>
</comment>
<evidence type="ECO:0000313" key="1">
    <source>
        <dbReference type="EMBL" id="KAJ2995916.1"/>
    </source>
</evidence>
<gene>
    <name evidence="1" type="ORF">NUW58_g1140</name>
</gene>
<reference evidence="1" key="1">
    <citation type="submission" date="2022-10" db="EMBL/GenBank/DDBJ databases">
        <title>Genome Sequence of Xylaria curta.</title>
        <authorList>
            <person name="Buettner E."/>
        </authorList>
    </citation>
    <scope>NUCLEOTIDE SEQUENCE</scope>
    <source>
        <strain evidence="1">Babe10</strain>
    </source>
</reference>
<protein>
    <submittedName>
        <fullName evidence="1">Uncharacterized protein</fullName>
    </submittedName>
</protein>
<sequence>MWDNDTAMPFDDSLISYEDQNFSSLDEAIKWLSTILEPCQRFRAQERITRRAFQRVSQDVDGFERLMSYIEHDTAYRTVLETYHTFEKTFYDELLWARRIRRERNRRLESIRCVRATWSHEPQALEWLEFLALRSSKRFSKCFFDSLRTLSRSVRSWEVARQRINSAVQLRLGCRKKGIRFVKDIMTSDLRVATSGKFRGALLPTAPKLDEYWLSRHDMHLNSFGLLAPNSEEDIWPALNPVHAGLAPSHPVGPSEEALEDAPNAGTVSSPSSEIQGGLNILTPSHEPLISQGEEGNLSTSDAYSPQSLPTECFPGEPTVSISDSHTSIPASEPQWKWCSCSADVPDIWISKIPKVSSLPLRDRLDTVQEYLNFKLPCFTHTVRLAYALGLEATRLERPLLRERLRKVVEKRELLEAIERETRVLRFFRREELFAIMYDDED</sequence>
<accession>A0ACC1PLL9</accession>
<dbReference type="Proteomes" id="UP001143856">
    <property type="component" value="Unassembled WGS sequence"/>
</dbReference>
<evidence type="ECO:0000313" key="2">
    <source>
        <dbReference type="Proteomes" id="UP001143856"/>
    </source>
</evidence>
<keyword evidence="2" id="KW-1185">Reference proteome</keyword>
<organism evidence="1 2">
    <name type="scientific">Xylaria curta</name>
    <dbReference type="NCBI Taxonomy" id="42375"/>
    <lineage>
        <taxon>Eukaryota</taxon>
        <taxon>Fungi</taxon>
        <taxon>Dikarya</taxon>
        <taxon>Ascomycota</taxon>
        <taxon>Pezizomycotina</taxon>
        <taxon>Sordariomycetes</taxon>
        <taxon>Xylariomycetidae</taxon>
        <taxon>Xylariales</taxon>
        <taxon>Xylariaceae</taxon>
        <taxon>Xylaria</taxon>
    </lineage>
</organism>
<name>A0ACC1PLL9_9PEZI</name>